<dbReference type="Proteomes" id="UP000321514">
    <property type="component" value="Unassembled WGS sequence"/>
</dbReference>
<dbReference type="STRING" id="1334629.MFUL124B02_00850"/>
<evidence type="ECO:0000313" key="2">
    <source>
        <dbReference type="EMBL" id="SEU41499.1"/>
    </source>
</evidence>
<organism evidence="1 4">
    <name type="scientific">Myxococcus fulvus</name>
    <dbReference type="NCBI Taxonomy" id="33"/>
    <lineage>
        <taxon>Bacteria</taxon>
        <taxon>Pseudomonadati</taxon>
        <taxon>Myxococcota</taxon>
        <taxon>Myxococcia</taxon>
        <taxon>Myxococcales</taxon>
        <taxon>Cystobacterineae</taxon>
        <taxon>Myxococcaceae</taxon>
        <taxon>Myxococcus</taxon>
    </lineage>
</organism>
<protein>
    <submittedName>
        <fullName evidence="1">Uncharacterized protein</fullName>
    </submittedName>
</protein>
<gene>
    <name evidence="1" type="ORF">MFU01_84590</name>
    <name evidence="2" type="ORF">SAMN05443572_1179</name>
</gene>
<sequence>MQADHDTWAPRLVDVPLSSAVNDYLLRIQQLGAVEGPGGAVGLNPALEPVLDALHHLLAGGEVEVRVTRRGHASLVHELRQRVEDATREVNLLQRVAGSSLTTTV</sequence>
<comment type="caution">
    <text evidence="1">The sequence shown here is derived from an EMBL/GenBank/DDBJ whole genome shotgun (WGS) entry which is preliminary data.</text>
</comment>
<dbReference type="RefSeq" id="WP_245772679.1">
    <property type="nucleotide sequence ID" value="NZ_BJXR01000080.1"/>
</dbReference>
<reference evidence="2 3" key="1">
    <citation type="submission" date="2016-10" db="EMBL/GenBank/DDBJ databases">
        <authorList>
            <person name="Varghese N."/>
            <person name="Submissions S."/>
        </authorList>
    </citation>
    <scope>NUCLEOTIDE SEQUENCE [LARGE SCALE GENOMIC DNA]</scope>
    <source>
        <strain evidence="2 3">DSM 16525</strain>
    </source>
</reference>
<evidence type="ECO:0000313" key="4">
    <source>
        <dbReference type="Proteomes" id="UP000321514"/>
    </source>
</evidence>
<dbReference type="EMBL" id="FOIB01000017">
    <property type="protein sequence ID" value="SEU41499.1"/>
    <property type="molecule type" value="Genomic_DNA"/>
</dbReference>
<evidence type="ECO:0000313" key="1">
    <source>
        <dbReference type="EMBL" id="GEN13422.1"/>
    </source>
</evidence>
<evidence type="ECO:0000313" key="3">
    <source>
        <dbReference type="Proteomes" id="UP000183760"/>
    </source>
</evidence>
<keyword evidence="3" id="KW-1185">Reference proteome</keyword>
<proteinExistence type="predicted"/>
<accession>A0A511TJB1</accession>
<reference evidence="1 4" key="2">
    <citation type="submission" date="2019-07" db="EMBL/GenBank/DDBJ databases">
        <title>Whole genome shotgun sequence of Myxococcus fulvus NBRC 100333.</title>
        <authorList>
            <person name="Hosoyama A."/>
            <person name="Uohara A."/>
            <person name="Ohji S."/>
            <person name="Ichikawa N."/>
        </authorList>
    </citation>
    <scope>NUCLEOTIDE SEQUENCE [LARGE SCALE GENOMIC DNA]</scope>
    <source>
        <strain evidence="1 4">NBRC 100333</strain>
    </source>
</reference>
<name>A0A511TJB1_MYXFU</name>
<dbReference type="EMBL" id="BJXR01000080">
    <property type="protein sequence ID" value="GEN13422.1"/>
    <property type="molecule type" value="Genomic_DNA"/>
</dbReference>
<dbReference type="Proteomes" id="UP000183760">
    <property type="component" value="Unassembled WGS sequence"/>
</dbReference>
<dbReference type="AlphaFoldDB" id="A0A511TJB1"/>